<name>K6XV36_9ACTN</name>
<dbReference type="RefSeq" id="WP_006868864.1">
    <property type="nucleotide sequence ID" value="NZ_BAHE01000060.1"/>
</dbReference>
<dbReference type="PANTHER" id="PTHR37539:SF1">
    <property type="entry name" value="ER-BOUND OXYGENASE MPAB_MPAB'_RUBBER OXYGENASE CATALYTIC DOMAIN-CONTAINING PROTEIN"/>
    <property type="match status" value="1"/>
</dbReference>
<feature type="domain" description="ER-bound oxygenase mpaB/mpaB'/Rubber oxygenase catalytic" evidence="2">
    <location>
        <begin position="111"/>
        <end position="329"/>
    </location>
</feature>
<dbReference type="EMBL" id="BAHE01000060">
    <property type="protein sequence ID" value="GAC02735.1"/>
    <property type="molecule type" value="Genomic_DNA"/>
</dbReference>
<sequence>MERIPTDLVNPDLAVQRYGKAGRVWLDQMWLADPLADAVAADSHPGGSTTSVLRQALAAGISSLDESTESMRALFAFLDDEPDWVDHDRMARAADALIVNTAPLGIVLGAASLVRGAGNTIAAKPLAITGRYVSQPAMRSVEVGEWLSQVITPGGMRRDGDGFAYTVRVRMIHAHVRRMLWERGDWDENAWGVPIPQPYMAFTVAEFGHIAIDAMHTLGVRFTDRELDDIYHLWRYVGHVVGMSPELNPRCEADHVRIEELYRLTSPGPGHDDHDFVVALTEDYLAPELANVLPGPRILRDRLATNLMYGLQRVFVGDHDADALGIPDGRVKHVLGRIGPVLALAGSAQRVGGARRARRRVEKAYRVRDAEMARMRDDYRVTHGLVDAAAASASSGRPPVDGPPAQPPNAPAAVTSSVRQ</sequence>
<dbReference type="InterPro" id="IPR037473">
    <property type="entry name" value="Lcp-like"/>
</dbReference>
<organism evidence="3 4">
    <name type="scientific">Gordonia namibiensis NBRC 108229</name>
    <dbReference type="NCBI Taxonomy" id="1208314"/>
    <lineage>
        <taxon>Bacteria</taxon>
        <taxon>Bacillati</taxon>
        <taxon>Actinomycetota</taxon>
        <taxon>Actinomycetes</taxon>
        <taxon>Mycobacteriales</taxon>
        <taxon>Gordoniaceae</taxon>
        <taxon>Gordonia</taxon>
    </lineage>
</organism>
<comment type="caution">
    <text evidence="3">The sequence shown here is derived from an EMBL/GenBank/DDBJ whole genome shotgun (WGS) entry which is preliminary data.</text>
</comment>
<proteinExistence type="predicted"/>
<gene>
    <name evidence="3" type="ORF">GONAM_60_00190</name>
</gene>
<evidence type="ECO:0000313" key="4">
    <source>
        <dbReference type="Proteomes" id="UP000035058"/>
    </source>
</evidence>
<evidence type="ECO:0000313" key="3">
    <source>
        <dbReference type="EMBL" id="GAC02735.1"/>
    </source>
</evidence>
<evidence type="ECO:0000259" key="2">
    <source>
        <dbReference type="Pfam" id="PF09995"/>
    </source>
</evidence>
<dbReference type="InterPro" id="IPR018713">
    <property type="entry name" value="MPAB/Lcp_cat_dom"/>
</dbReference>
<protein>
    <recommendedName>
        <fullName evidence="2">ER-bound oxygenase mpaB/mpaB'/Rubber oxygenase catalytic domain-containing protein</fullName>
    </recommendedName>
</protein>
<dbReference type="PANTHER" id="PTHR37539">
    <property type="entry name" value="SECRETED PROTEIN-RELATED"/>
    <property type="match status" value="1"/>
</dbReference>
<evidence type="ECO:0000256" key="1">
    <source>
        <dbReference type="SAM" id="MobiDB-lite"/>
    </source>
</evidence>
<reference evidence="3 4" key="1">
    <citation type="submission" date="2012-08" db="EMBL/GenBank/DDBJ databases">
        <title>Whole genome shotgun sequence of Gordonia namibiensis NBRC 108229.</title>
        <authorList>
            <person name="Isaki-Nakamura S."/>
            <person name="Hosoyama A."/>
            <person name="Tsuchikane K."/>
            <person name="Katsumata H."/>
            <person name="Baba S."/>
            <person name="Yamazaki S."/>
            <person name="Fujita N."/>
        </authorList>
    </citation>
    <scope>NUCLEOTIDE SEQUENCE [LARGE SCALE GENOMIC DNA]</scope>
    <source>
        <strain evidence="3 4">NBRC 108229</strain>
    </source>
</reference>
<feature type="compositionally biased region" description="Low complexity" evidence="1">
    <location>
        <begin position="390"/>
        <end position="399"/>
    </location>
</feature>
<feature type="region of interest" description="Disordered" evidence="1">
    <location>
        <begin position="390"/>
        <end position="420"/>
    </location>
</feature>
<dbReference type="Pfam" id="PF09995">
    <property type="entry name" value="MPAB_Lcp_cat"/>
    <property type="match status" value="1"/>
</dbReference>
<keyword evidence="4" id="KW-1185">Reference proteome</keyword>
<dbReference type="AlphaFoldDB" id="K6XV36"/>
<dbReference type="GO" id="GO:0016491">
    <property type="term" value="F:oxidoreductase activity"/>
    <property type="evidence" value="ECO:0007669"/>
    <property type="project" value="InterPro"/>
</dbReference>
<dbReference type="Proteomes" id="UP000035058">
    <property type="component" value="Unassembled WGS sequence"/>
</dbReference>
<feature type="compositionally biased region" description="Pro residues" evidence="1">
    <location>
        <begin position="400"/>
        <end position="410"/>
    </location>
</feature>
<accession>K6XV36</accession>